<dbReference type="InterPro" id="IPR003778">
    <property type="entry name" value="CT_A_B"/>
</dbReference>
<sequence>MRAIEVTATGPLTCVQDLGRAGWAHLGVPRSGAADLGALRLANRLLGNPEGAAGLEVLLGGFAATALADLLVTVTGAAVPVLVDGVEHPPGAVLTWRSGTTLRLGTATAGLRAYLAVHGGWDVPPVLGSRSTDLLSGLGPEPVRPGDVLPAGPVGTAAGWPILDAVALAAPPTGLVTLEALPGPRDDLLADGERLPGHVWRVSGRSDRVGLRLEGAPVRTRAGAHVPSEPLVRGAVQLPPGGEPVVFLADHPVTGGYPVVAVLTEASCDRAAQLRPGQPVRLSLLPRLP</sequence>
<protein>
    <submittedName>
        <fullName evidence="5">Biotin-dependent carboxyltransferase family protein</fullName>
    </submittedName>
</protein>
<dbReference type="Gene3D" id="2.40.100.10">
    <property type="entry name" value="Cyclophilin-like"/>
    <property type="match status" value="1"/>
</dbReference>
<name>A0ABW8AK42_9ACTN</name>
<evidence type="ECO:0000313" key="6">
    <source>
        <dbReference type="Proteomes" id="UP001612915"/>
    </source>
</evidence>
<dbReference type="EMBL" id="JBITLV010000001">
    <property type="protein sequence ID" value="MFI7585966.1"/>
    <property type="molecule type" value="Genomic_DNA"/>
</dbReference>
<proteinExistence type="predicted"/>
<evidence type="ECO:0000256" key="3">
    <source>
        <dbReference type="ARBA" id="ARBA00022840"/>
    </source>
</evidence>
<dbReference type="InterPro" id="IPR052708">
    <property type="entry name" value="PxpC"/>
</dbReference>
<gene>
    <name evidence="5" type="ORF">ACIB24_02685</name>
</gene>
<keyword evidence="6" id="KW-1185">Reference proteome</keyword>
<accession>A0ABW8AK42</accession>
<evidence type="ECO:0000259" key="4">
    <source>
        <dbReference type="SMART" id="SM00797"/>
    </source>
</evidence>
<dbReference type="SUPFAM" id="SSF50891">
    <property type="entry name" value="Cyclophilin-like"/>
    <property type="match status" value="1"/>
</dbReference>
<organism evidence="5 6">
    <name type="scientific">Spongisporangium articulatum</name>
    <dbReference type="NCBI Taxonomy" id="3362603"/>
    <lineage>
        <taxon>Bacteria</taxon>
        <taxon>Bacillati</taxon>
        <taxon>Actinomycetota</taxon>
        <taxon>Actinomycetes</taxon>
        <taxon>Kineosporiales</taxon>
        <taxon>Kineosporiaceae</taxon>
        <taxon>Spongisporangium</taxon>
    </lineage>
</organism>
<reference evidence="5 6" key="1">
    <citation type="submission" date="2024-10" db="EMBL/GenBank/DDBJ databases">
        <title>The Natural Products Discovery Center: Release of the First 8490 Sequenced Strains for Exploring Actinobacteria Biosynthetic Diversity.</title>
        <authorList>
            <person name="Kalkreuter E."/>
            <person name="Kautsar S.A."/>
            <person name="Yang D."/>
            <person name="Bader C.D."/>
            <person name="Teijaro C.N."/>
            <person name="Fluegel L."/>
            <person name="Davis C.M."/>
            <person name="Simpson J.R."/>
            <person name="Lauterbach L."/>
            <person name="Steele A.D."/>
            <person name="Gui C."/>
            <person name="Meng S."/>
            <person name="Li G."/>
            <person name="Viehrig K."/>
            <person name="Ye F."/>
            <person name="Su P."/>
            <person name="Kiefer A.F."/>
            <person name="Nichols A."/>
            <person name="Cepeda A.J."/>
            <person name="Yan W."/>
            <person name="Fan B."/>
            <person name="Jiang Y."/>
            <person name="Adhikari A."/>
            <person name="Zheng C.-J."/>
            <person name="Schuster L."/>
            <person name="Cowan T.M."/>
            <person name="Smanski M.J."/>
            <person name="Chevrette M.G."/>
            <person name="De Carvalho L.P.S."/>
            <person name="Shen B."/>
        </authorList>
    </citation>
    <scope>NUCLEOTIDE SEQUENCE [LARGE SCALE GENOMIC DNA]</scope>
    <source>
        <strain evidence="5 6">NPDC049639</strain>
    </source>
</reference>
<keyword evidence="1" id="KW-0547">Nucleotide-binding</keyword>
<keyword evidence="3" id="KW-0067">ATP-binding</keyword>
<dbReference type="PANTHER" id="PTHR43309">
    <property type="entry name" value="5-OXOPROLINASE SUBUNIT C"/>
    <property type="match status" value="1"/>
</dbReference>
<dbReference type="RefSeq" id="WP_398274778.1">
    <property type="nucleotide sequence ID" value="NZ_JBITLV010000001.1"/>
</dbReference>
<evidence type="ECO:0000313" key="5">
    <source>
        <dbReference type="EMBL" id="MFI7585966.1"/>
    </source>
</evidence>
<comment type="caution">
    <text evidence="5">The sequence shown here is derived from an EMBL/GenBank/DDBJ whole genome shotgun (WGS) entry which is preliminary data.</text>
</comment>
<dbReference type="PANTHER" id="PTHR43309:SF3">
    <property type="entry name" value="5-OXOPROLINASE SUBUNIT C"/>
    <property type="match status" value="1"/>
</dbReference>
<feature type="domain" description="Carboxyltransferase" evidence="4">
    <location>
        <begin position="25"/>
        <end position="288"/>
    </location>
</feature>
<dbReference type="SMART" id="SM00797">
    <property type="entry name" value="AHS2"/>
    <property type="match status" value="1"/>
</dbReference>
<dbReference type="Pfam" id="PF02626">
    <property type="entry name" value="CT_A_B"/>
    <property type="match status" value="1"/>
</dbReference>
<evidence type="ECO:0000256" key="2">
    <source>
        <dbReference type="ARBA" id="ARBA00022801"/>
    </source>
</evidence>
<dbReference type="NCBIfam" id="TIGR00724">
    <property type="entry name" value="urea_amlyse_rel"/>
    <property type="match status" value="1"/>
</dbReference>
<dbReference type="Proteomes" id="UP001612915">
    <property type="component" value="Unassembled WGS sequence"/>
</dbReference>
<evidence type="ECO:0000256" key="1">
    <source>
        <dbReference type="ARBA" id="ARBA00022741"/>
    </source>
</evidence>
<keyword evidence="2" id="KW-0378">Hydrolase</keyword>
<dbReference type="InterPro" id="IPR029000">
    <property type="entry name" value="Cyclophilin-like_dom_sf"/>
</dbReference>